<name>A0ABQ3ZRK2_9ACTN</name>
<sequence>MIPEEDRGPAWLSDYGSIEADIQQMEDFAKGLTAEVADGYAPHANQVADAMAVDLPVALPQFQELGSFFKRHNAIKNVTATNTLNFGTGTGQAADAASKISQEYRSSDAFAHATVKDVQAAFAYTEKGPVTLDEEG</sequence>
<dbReference type="Proteomes" id="UP000603200">
    <property type="component" value="Unassembled WGS sequence"/>
</dbReference>
<keyword evidence="2" id="KW-1185">Reference proteome</keyword>
<evidence type="ECO:0000313" key="1">
    <source>
        <dbReference type="EMBL" id="GIE21205.1"/>
    </source>
</evidence>
<protein>
    <submittedName>
        <fullName evidence="1">Uncharacterized protein</fullName>
    </submittedName>
</protein>
<organism evidence="1 2">
    <name type="scientific">Winogradskya humida</name>
    <dbReference type="NCBI Taxonomy" id="113566"/>
    <lineage>
        <taxon>Bacteria</taxon>
        <taxon>Bacillati</taxon>
        <taxon>Actinomycetota</taxon>
        <taxon>Actinomycetes</taxon>
        <taxon>Micromonosporales</taxon>
        <taxon>Micromonosporaceae</taxon>
        <taxon>Winogradskya</taxon>
    </lineage>
</organism>
<gene>
    <name evidence="1" type="ORF">Ahu01nite_043070</name>
</gene>
<evidence type="ECO:0000313" key="2">
    <source>
        <dbReference type="Proteomes" id="UP000603200"/>
    </source>
</evidence>
<dbReference type="EMBL" id="BOMN01000054">
    <property type="protein sequence ID" value="GIE21205.1"/>
    <property type="molecule type" value="Genomic_DNA"/>
</dbReference>
<comment type="caution">
    <text evidence="1">The sequence shown here is derived from an EMBL/GenBank/DDBJ whole genome shotgun (WGS) entry which is preliminary data.</text>
</comment>
<proteinExistence type="predicted"/>
<dbReference type="RefSeq" id="WP_203838328.1">
    <property type="nucleotide sequence ID" value="NZ_BAAATV010000010.1"/>
</dbReference>
<accession>A0ABQ3ZRK2</accession>
<reference evidence="1 2" key="1">
    <citation type="submission" date="2021-01" db="EMBL/GenBank/DDBJ databases">
        <title>Whole genome shotgun sequence of Actinoplanes humidus NBRC 14915.</title>
        <authorList>
            <person name="Komaki H."/>
            <person name="Tamura T."/>
        </authorList>
    </citation>
    <scope>NUCLEOTIDE SEQUENCE [LARGE SCALE GENOMIC DNA]</scope>
    <source>
        <strain evidence="1 2">NBRC 14915</strain>
    </source>
</reference>